<dbReference type="Pfam" id="PF08240">
    <property type="entry name" value="ADH_N"/>
    <property type="match status" value="1"/>
</dbReference>
<dbReference type="SUPFAM" id="SSF51735">
    <property type="entry name" value="NAD(P)-binding Rossmann-fold domains"/>
    <property type="match status" value="1"/>
</dbReference>
<reference evidence="4 5" key="1">
    <citation type="journal article" date="2019" name="Int. J. Syst. Evol. Microbiol.">
        <title>The Global Catalogue of Microorganisms (GCM) 10K type strain sequencing project: providing services to taxonomists for standard genome sequencing and annotation.</title>
        <authorList>
            <consortium name="The Broad Institute Genomics Platform"/>
            <consortium name="The Broad Institute Genome Sequencing Center for Infectious Disease"/>
            <person name="Wu L."/>
            <person name="Ma J."/>
        </authorList>
    </citation>
    <scope>NUCLEOTIDE SEQUENCE [LARGE SCALE GENOMIC DNA]</scope>
    <source>
        <strain evidence="4 5">JCM 10303</strain>
    </source>
</reference>
<dbReference type="SMART" id="SM00829">
    <property type="entry name" value="PKS_ER"/>
    <property type="match status" value="1"/>
</dbReference>
<proteinExistence type="predicted"/>
<accession>A0ABN1DKW7</accession>
<dbReference type="PANTHER" id="PTHR48106:SF18">
    <property type="entry name" value="QUINONE OXIDOREDUCTASE PIG3"/>
    <property type="match status" value="1"/>
</dbReference>
<dbReference type="InterPro" id="IPR011032">
    <property type="entry name" value="GroES-like_sf"/>
</dbReference>
<protein>
    <recommendedName>
        <fullName evidence="3">Enoyl reductase (ER) domain-containing protein</fullName>
    </recommendedName>
</protein>
<dbReference type="SUPFAM" id="SSF50129">
    <property type="entry name" value="GroES-like"/>
    <property type="match status" value="1"/>
</dbReference>
<keyword evidence="5" id="KW-1185">Reference proteome</keyword>
<dbReference type="InterPro" id="IPR020843">
    <property type="entry name" value="ER"/>
</dbReference>
<gene>
    <name evidence="4" type="ORF">GCM10009533_51380</name>
</gene>
<dbReference type="EMBL" id="BAAAGS010000041">
    <property type="protein sequence ID" value="GAA0546259.1"/>
    <property type="molecule type" value="Genomic_DNA"/>
</dbReference>
<feature type="domain" description="Enoyl reductase (ER)" evidence="3">
    <location>
        <begin position="15"/>
        <end position="313"/>
    </location>
</feature>
<dbReference type="Proteomes" id="UP001500729">
    <property type="component" value="Unassembled WGS sequence"/>
</dbReference>
<dbReference type="PANTHER" id="PTHR48106">
    <property type="entry name" value="QUINONE OXIDOREDUCTASE PIG3-RELATED"/>
    <property type="match status" value="1"/>
</dbReference>
<evidence type="ECO:0000313" key="4">
    <source>
        <dbReference type="EMBL" id="GAA0546259.1"/>
    </source>
</evidence>
<comment type="caution">
    <text evidence="4">The sequence shown here is derived from an EMBL/GenBank/DDBJ whole genome shotgun (WGS) entry which is preliminary data.</text>
</comment>
<dbReference type="InterPro" id="IPR036291">
    <property type="entry name" value="NAD(P)-bd_dom_sf"/>
</dbReference>
<dbReference type="Gene3D" id="3.40.50.720">
    <property type="entry name" value="NAD(P)-binding Rossmann-like Domain"/>
    <property type="match status" value="1"/>
</dbReference>
<evidence type="ECO:0000313" key="5">
    <source>
        <dbReference type="Proteomes" id="UP001500729"/>
    </source>
</evidence>
<dbReference type="InterPro" id="IPR013154">
    <property type="entry name" value="ADH-like_N"/>
</dbReference>
<name>A0ABN1DKW7_SACER</name>
<evidence type="ECO:0000259" key="3">
    <source>
        <dbReference type="SMART" id="SM00829"/>
    </source>
</evidence>
<organism evidence="4 5">
    <name type="scientific">Saccharopolyspora erythraea</name>
    <name type="common">Streptomyces erythraeus</name>
    <dbReference type="NCBI Taxonomy" id="1836"/>
    <lineage>
        <taxon>Bacteria</taxon>
        <taxon>Bacillati</taxon>
        <taxon>Actinomycetota</taxon>
        <taxon>Actinomycetes</taxon>
        <taxon>Pseudonocardiales</taxon>
        <taxon>Pseudonocardiaceae</taxon>
        <taxon>Saccharopolyspora</taxon>
    </lineage>
</organism>
<sequence length="678" mass="72313">MLPTTMAAVLLTGHGGLDKLEYRTDVRVPHPKRGEVLVQVAAAGINNTDVNTRIGWYSRAVTAETGQGGAGGFDTVDDVDATWSGAALEFPRVQGADVCGRIVDVGEGVSRDRVGERVLVRNMLRTPVGYRPFECWTFGSECDGGFAQFAVAPSQEAHAVRCDWSDEELAAVPCAYSTAENMLHRAGVGAERVLVTGASGGVGLAAVQLAKRRGATVIAVCARPRVAGTAVRAVVDLVACEHRRDGRLAASEGLGQRDDVGGDPGVLEGEEPACSADTALHFVGDPQHPVAIAQPPDLLQVARRRQHHSGTALHGFQDQHADAALAAQQFLQRRGVAEGHGLAARQDFETSPVELRVGDRQRADRLAVEGVARVCDLGAARALCAFGELEGGLHRLRTAAVEHHAVQALRRQRGQVPRQSGDVLRRQGQRELVALLLLEAPADRQHARMVVPECHRAEPAEEVEDATAGTVHVVHVLGVVDGDPVESQQCERRPLARADVLPVDLGDRVLTERGRLVDAEQLRVRGNQVFGDGHGDLRGERVVRYTHLGPAGVAPHTTRGRVVSARLPNAVGELTSVHQDLGARPPIADRAASFPCQLPVRIPADAGVLDYLFADHSGGGEAWRPVSRRPVRTRLYGGCAACTPARVHRASPGDRAALLTMPQGHGVEWWPAGAMGDQ</sequence>
<evidence type="ECO:0000256" key="2">
    <source>
        <dbReference type="ARBA" id="ARBA00023002"/>
    </source>
</evidence>
<keyword evidence="1" id="KW-0521">NADP</keyword>
<dbReference type="Gene3D" id="3.90.180.10">
    <property type="entry name" value="Medium-chain alcohol dehydrogenases, catalytic domain"/>
    <property type="match status" value="1"/>
</dbReference>
<keyword evidence="2" id="KW-0560">Oxidoreductase</keyword>
<evidence type="ECO:0000256" key="1">
    <source>
        <dbReference type="ARBA" id="ARBA00022857"/>
    </source>
</evidence>